<sequence>MMGLSQKNSKIKSQSCLELSKKHSNQLMREILSLIEKKKSNLCIPINVTEKKKLIEITEIVGQHVCMIKVINQLDKERIGKK</sequence>
<proteinExistence type="predicted"/>
<dbReference type="GO" id="GO:0044281">
    <property type="term" value="P:small molecule metabolic process"/>
    <property type="evidence" value="ECO:0007669"/>
    <property type="project" value="UniProtKB-ARBA"/>
</dbReference>
<gene>
    <name evidence="1" type="ORF">PPACK8108_LOCUS22473</name>
</gene>
<protein>
    <submittedName>
        <fullName evidence="1">Uncharacterized protein</fullName>
    </submittedName>
</protein>
<dbReference type="InterPro" id="IPR011060">
    <property type="entry name" value="RibuloseP-bd_barrel"/>
</dbReference>
<comment type="caution">
    <text evidence="1">The sequence shown here is derived from an EMBL/GenBank/DDBJ whole genome shotgun (WGS) entry which is preliminary data.</text>
</comment>
<evidence type="ECO:0000313" key="1">
    <source>
        <dbReference type="EMBL" id="CAH7687661.1"/>
    </source>
</evidence>
<dbReference type="Proteomes" id="UP001153365">
    <property type="component" value="Unassembled WGS sequence"/>
</dbReference>
<dbReference type="SUPFAM" id="SSF51366">
    <property type="entry name" value="Ribulose-phoshate binding barrel"/>
    <property type="match status" value="1"/>
</dbReference>
<dbReference type="EMBL" id="CALTRL010005897">
    <property type="protein sequence ID" value="CAH7687661.1"/>
    <property type="molecule type" value="Genomic_DNA"/>
</dbReference>
<dbReference type="Gene3D" id="3.20.20.70">
    <property type="entry name" value="Aldolase class I"/>
    <property type="match status" value="1"/>
</dbReference>
<keyword evidence="2" id="KW-1185">Reference proteome</keyword>
<dbReference type="InterPro" id="IPR013785">
    <property type="entry name" value="Aldolase_TIM"/>
</dbReference>
<name>A0AAV0BNQ8_PHAPC</name>
<reference evidence="1" key="1">
    <citation type="submission" date="2022-06" db="EMBL/GenBank/DDBJ databases">
        <authorList>
            <consortium name="SYNGENTA / RWTH Aachen University"/>
        </authorList>
    </citation>
    <scope>NUCLEOTIDE SEQUENCE</scope>
</reference>
<evidence type="ECO:0000313" key="2">
    <source>
        <dbReference type="Proteomes" id="UP001153365"/>
    </source>
</evidence>
<organism evidence="1 2">
    <name type="scientific">Phakopsora pachyrhizi</name>
    <name type="common">Asian soybean rust disease fungus</name>
    <dbReference type="NCBI Taxonomy" id="170000"/>
    <lineage>
        <taxon>Eukaryota</taxon>
        <taxon>Fungi</taxon>
        <taxon>Dikarya</taxon>
        <taxon>Basidiomycota</taxon>
        <taxon>Pucciniomycotina</taxon>
        <taxon>Pucciniomycetes</taxon>
        <taxon>Pucciniales</taxon>
        <taxon>Phakopsoraceae</taxon>
        <taxon>Phakopsora</taxon>
    </lineage>
</organism>
<accession>A0AAV0BNQ8</accession>
<dbReference type="AlphaFoldDB" id="A0AAV0BNQ8"/>